<accession>A0ACB8ITU4</accession>
<evidence type="ECO:0000313" key="1">
    <source>
        <dbReference type="EMBL" id="KAH9700526.1"/>
    </source>
</evidence>
<name>A0ACB8ITU4_CITSI</name>
<reference evidence="2" key="1">
    <citation type="journal article" date="2023" name="Hortic. Res.">
        <title>A chromosome-level phased genome enabling allele-level studies in sweet orange: a case study on citrus Huanglongbing tolerance.</title>
        <authorList>
            <person name="Wu B."/>
            <person name="Yu Q."/>
            <person name="Deng Z."/>
            <person name="Duan Y."/>
            <person name="Luo F."/>
            <person name="Gmitter F. Jr."/>
        </authorList>
    </citation>
    <scope>NUCLEOTIDE SEQUENCE [LARGE SCALE GENOMIC DNA]</scope>
    <source>
        <strain evidence="2">cv. Valencia</strain>
    </source>
</reference>
<protein>
    <submittedName>
        <fullName evidence="1">Cyclic nucleotide-gated ion channel 15</fullName>
    </submittedName>
</protein>
<organism evidence="1 2">
    <name type="scientific">Citrus sinensis</name>
    <name type="common">Sweet orange</name>
    <name type="synonym">Citrus aurantium var. sinensis</name>
    <dbReference type="NCBI Taxonomy" id="2711"/>
    <lineage>
        <taxon>Eukaryota</taxon>
        <taxon>Viridiplantae</taxon>
        <taxon>Streptophyta</taxon>
        <taxon>Embryophyta</taxon>
        <taxon>Tracheophyta</taxon>
        <taxon>Spermatophyta</taxon>
        <taxon>Magnoliopsida</taxon>
        <taxon>eudicotyledons</taxon>
        <taxon>Gunneridae</taxon>
        <taxon>Pentapetalae</taxon>
        <taxon>rosids</taxon>
        <taxon>malvids</taxon>
        <taxon>Sapindales</taxon>
        <taxon>Rutaceae</taxon>
        <taxon>Aurantioideae</taxon>
        <taxon>Citrus</taxon>
    </lineage>
</organism>
<keyword evidence="2" id="KW-1185">Reference proteome</keyword>
<gene>
    <name evidence="1" type="ORF">KPL71_024724</name>
</gene>
<sequence>MVKQLQRFKQGYALFHMGFSSDLKVLQINEGIRKGKKQRRSKQKVQDDLEESGTDKIMQKQRGEMVQMPKPQSSKKASEASIENKGKSLKAKVRGRVFSEDYEKVKKHIILYPNGKTIRLWSKIFLVACLVSVFLDPLFLYLPIVRREEMCIDNGVRTLETTLTIIRILADVFYVIQIFVRFRTAYVSPSSRVFGRGEFVVDPSKIASRYLQRGFWLDFIAALPLPQVLIWVVIPNLKISAVTMTVSILRILILFQYLPRIVEATGIVTQKAWAAAAYNLLLYMFQELAGICYQLRDKKLAGEVLATLRSHSVNPQRINWFKSSNVSNISQDSYNGPHTNIGFYQFGIYTDAALNNVTGSSILNKYLYCFWWGLRNLSSLGQNLATSTYIGEILFTIVIATLGLVLFSLLIGNMQRYLQSTSIRMEEWRIKRTDTEQWMHHRQLPPELRHSVRKFDQYKWVATRGVDEEAILHELPFDLRREIKRHLCLNLVRRVPLFHQMDETILDVICERLKPVLGTKGIFLVREGDPVQQMLFIVRGQLDSYTTNGGHFGFFNSSRIGPGDFCGEELLTWALDPRPTVILPSSTRSVKAITEVEAFTLIAEDFTFVASQFRRLHSKQLRHKFRHHSHHWRTWAACFIQAAWRRHKNLKETAKVKSGSEPGQPSGTGSFWDHYAESLIARNSSGSFKQAAGPSSDVVYSSLQKPGEPDFEE</sequence>
<comment type="caution">
    <text evidence="1">The sequence shown here is derived from an EMBL/GenBank/DDBJ whole genome shotgun (WGS) entry which is preliminary data.</text>
</comment>
<dbReference type="EMBL" id="CM039177">
    <property type="protein sequence ID" value="KAH9700526.1"/>
    <property type="molecule type" value="Genomic_DNA"/>
</dbReference>
<dbReference type="Proteomes" id="UP000829398">
    <property type="component" value="Chromosome 8"/>
</dbReference>
<evidence type="ECO:0000313" key="2">
    <source>
        <dbReference type="Proteomes" id="UP000829398"/>
    </source>
</evidence>
<proteinExistence type="predicted"/>